<sequence>MEGWRAFIYVVQMSHNIRSSIFAVNVFL</sequence>
<organism evidence="1">
    <name type="scientific">Rhizophora mucronata</name>
    <name type="common">Asiatic mangrove</name>
    <dbReference type="NCBI Taxonomy" id="61149"/>
    <lineage>
        <taxon>Eukaryota</taxon>
        <taxon>Viridiplantae</taxon>
        <taxon>Streptophyta</taxon>
        <taxon>Embryophyta</taxon>
        <taxon>Tracheophyta</taxon>
        <taxon>Spermatophyta</taxon>
        <taxon>Magnoliopsida</taxon>
        <taxon>eudicotyledons</taxon>
        <taxon>Gunneridae</taxon>
        <taxon>Pentapetalae</taxon>
        <taxon>rosids</taxon>
        <taxon>fabids</taxon>
        <taxon>Malpighiales</taxon>
        <taxon>Rhizophoraceae</taxon>
        <taxon>Rhizophora</taxon>
    </lineage>
</organism>
<accession>A0A2P2MZ91</accession>
<dbReference type="AlphaFoldDB" id="A0A2P2MZ91"/>
<name>A0A2P2MZ91_RHIMU</name>
<proteinExistence type="predicted"/>
<reference evidence="1" key="1">
    <citation type="submission" date="2018-02" db="EMBL/GenBank/DDBJ databases">
        <title>Rhizophora mucronata_Transcriptome.</title>
        <authorList>
            <person name="Meera S.P."/>
            <person name="Sreeshan A."/>
            <person name="Augustine A."/>
        </authorList>
    </citation>
    <scope>NUCLEOTIDE SEQUENCE</scope>
    <source>
        <tissue evidence="1">Leaf</tissue>
    </source>
</reference>
<protein>
    <submittedName>
        <fullName evidence="1">Uncharacterized protein</fullName>
    </submittedName>
</protein>
<evidence type="ECO:0000313" key="1">
    <source>
        <dbReference type="EMBL" id="MBX35552.1"/>
    </source>
</evidence>
<dbReference type="EMBL" id="GGEC01055068">
    <property type="protein sequence ID" value="MBX35552.1"/>
    <property type="molecule type" value="Transcribed_RNA"/>
</dbReference>